<dbReference type="InterPro" id="IPR013525">
    <property type="entry name" value="ABC2_TM"/>
</dbReference>
<dbReference type="STRING" id="1105367.CG50_13315"/>
<organism evidence="13 14">
    <name type="scientific">Paenirhodobacter enshiensis</name>
    <dbReference type="NCBI Taxonomy" id="1105367"/>
    <lineage>
        <taxon>Bacteria</taxon>
        <taxon>Pseudomonadati</taxon>
        <taxon>Pseudomonadota</taxon>
        <taxon>Alphaproteobacteria</taxon>
        <taxon>Rhodobacterales</taxon>
        <taxon>Rhodobacter group</taxon>
        <taxon>Paenirhodobacter</taxon>
    </lineage>
</organism>
<evidence type="ECO:0000256" key="7">
    <source>
        <dbReference type="ARBA" id="ARBA00022903"/>
    </source>
</evidence>
<protein>
    <recommendedName>
        <fullName evidence="11">Transport permease protein</fullName>
    </recommendedName>
</protein>
<feature type="transmembrane region" description="Helical" evidence="11">
    <location>
        <begin position="135"/>
        <end position="158"/>
    </location>
</feature>
<evidence type="ECO:0000256" key="3">
    <source>
        <dbReference type="ARBA" id="ARBA00022448"/>
    </source>
</evidence>
<dbReference type="PANTHER" id="PTHR30413:SF10">
    <property type="entry name" value="CAPSULE POLYSACCHARIDE EXPORT INNER-MEMBRANE PROTEIN CTRC"/>
    <property type="match status" value="1"/>
</dbReference>
<evidence type="ECO:0000313" key="14">
    <source>
        <dbReference type="Proteomes" id="UP000028824"/>
    </source>
</evidence>
<dbReference type="InterPro" id="IPR047817">
    <property type="entry name" value="ABC2_TM_bact-type"/>
</dbReference>
<keyword evidence="8 11" id="KW-1133">Transmembrane helix</keyword>
<dbReference type="PRINTS" id="PR00164">
    <property type="entry name" value="ABC2TRNSPORT"/>
</dbReference>
<dbReference type="RefSeq" id="WP_036640414.1">
    <property type="nucleotide sequence ID" value="NZ_JFZB01000060.1"/>
</dbReference>
<evidence type="ECO:0000256" key="5">
    <source>
        <dbReference type="ARBA" id="ARBA00022597"/>
    </source>
</evidence>
<dbReference type="PROSITE" id="PS51012">
    <property type="entry name" value="ABC_TM2"/>
    <property type="match status" value="1"/>
</dbReference>
<evidence type="ECO:0000256" key="9">
    <source>
        <dbReference type="ARBA" id="ARBA00023047"/>
    </source>
</evidence>
<accession>A0A086XQD6</accession>
<dbReference type="GO" id="GO:0015774">
    <property type="term" value="P:polysaccharide transport"/>
    <property type="evidence" value="ECO:0007669"/>
    <property type="project" value="UniProtKB-KW"/>
</dbReference>
<sequence>MARSVSALLLREMATSYGRSPGGYLWAVLEPIGGILLLSIGFSLVIHRPPLGSSFLLFYATGFMPFTLYQTISVSVARSISFSRSLLSYPAVSWFDAVVARLILNSLTGMVVTFITITAILLVSDEHVVISPLPLISAMALTVLFGCGIGLVNCFLIGMFPVWALVWSILTRPLFIASGVILLYENLSDFAQSILWWNPLIHIIAIMRTAFYPTYQPEDLAILYVLGVSLSLIATGLILMRHWHRQILSR</sequence>
<keyword evidence="9" id="KW-0625">Polysaccharide transport</keyword>
<feature type="transmembrane region" description="Helical" evidence="11">
    <location>
        <begin position="164"/>
        <end position="184"/>
    </location>
</feature>
<comment type="subcellular location">
    <subcellularLocation>
        <location evidence="11">Cell inner membrane</location>
        <topology evidence="11">Multi-pass membrane protein</topology>
    </subcellularLocation>
    <subcellularLocation>
        <location evidence="1">Cell membrane</location>
        <topology evidence="1">Multi-pass membrane protein</topology>
    </subcellularLocation>
</comment>
<dbReference type="eggNOG" id="COG1682">
    <property type="taxonomic scope" value="Bacteria"/>
</dbReference>
<dbReference type="AlphaFoldDB" id="A0A086XQD6"/>
<dbReference type="EMBL" id="JFZB01000060">
    <property type="protein sequence ID" value="KFI24236.1"/>
    <property type="molecule type" value="Genomic_DNA"/>
</dbReference>
<evidence type="ECO:0000256" key="1">
    <source>
        <dbReference type="ARBA" id="ARBA00004651"/>
    </source>
</evidence>
<evidence type="ECO:0000256" key="4">
    <source>
        <dbReference type="ARBA" id="ARBA00022475"/>
    </source>
</evidence>
<feature type="transmembrane region" description="Helical" evidence="11">
    <location>
        <begin position="24"/>
        <end position="44"/>
    </location>
</feature>
<feature type="domain" description="ABC transmembrane type-2" evidence="12">
    <location>
        <begin position="22"/>
        <end position="243"/>
    </location>
</feature>
<reference evidence="13 14" key="1">
    <citation type="submission" date="2014-03" db="EMBL/GenBank/DDBJ databases">
        <title>Genome of Paenirhodobacter enshiensis DW2-9.</title>
        <authorList>
            <person name="Wang D."/>
            <person name="Wang G."/>
        </authorList>
    </citation>
    <scope>NUCLEOTIDE SEQUENCE [LARGE SCALE GENOMIC DNA]</scope>
    <source>
        <strain evidence="13 14">DW2-9</strain>
    </source>
</reference>
<keyword evidence="6 11" id="KW-0812">Transmembrane</keyword>
<feature type="transmembrane region" description="Helical" evidence="11">
    <location>
        <begin position="98"/>
        <end position="123"/>
    </location>
</feature>
<keyword evidence="14" id="KW-1185">Reference proteome</keyword>
<dbReference type="InterPro" id="IPR000412">
    <property type="entry name" value="ABC_2_transport"/>
</dbReference>
<comment type="similarity">
    <text evidence="2 11">Belongs to the ABC-2 integral membrane protein family.</text>
</comment>
<comment type="caution">
    <text evidence="13">The sequence shown here is derived from an EMBL/GenBank/DDBJ whole genome shotgun (WGS) entry which is preliminary data.</text>
</comment>
<keyword evidence="3 11" id="KW-0813">Transport</keyword>
<dbReference type="GO" id="GO:0140359">
    <property type="term" value="F:ABC-type transporter activity"/>
    <property type="evidence" value="ECO:0007669"/>
    <property type="project" value="InterPro"/>
</dbReference>
<dbReference type="PANTHER" id="PTHR30413">
    <property type="entry name" value="INNER MEMBRANE TRANSPORT PERMEASE"/>
    <property type="match status" value="1"/>
</dbReference>
<keyword evidence="5" id="KW-0762">Sugar transport</keyword>
<keyword evidence="7" id="KW-0972">Capsule biogenesis/degradation</keyword>
<evidence type="ECO:0000313" key="13">
    <source>
        <dbReference type="EMBL" id="KFI24236.1"/>
    </source>
</evidence>
<keyword evidence="4 11" id="KW-1003">Cell membrane</keyword>
<evidence type="ECO:0000256" key="10">
    <source>
        <dbReference type="ARBA" id="ARBA00023136"/>
    </source>
</evidence>
<feature type="transmembrane region" description="Helical" evidence="11">
    <location>
        <begin position="221"/>
        <end position="240"/>
    </location>
</feature>
<evidence type="ECO:0000256" key="2">
    <source>
        <dbReference type="ARBA" id="ARBA00007783"/>
    </source>
</evidence>
<feature type="transmembrane region" description="Helical" evidence="11">
    <location>
        <begin position="56"/>
        <end position="78"/>
    </location>
</feature>
<dbReference type="Pfam" id="PF01061">
    <property type="entry name" value="ABC2_membrane"/>
    <property type="match status" value="1"/>
</dbReference>
<keyword evidence="10 11" id="KW-0472">Membrane</keyword>
<evidence type="ECO:0000256" key="11">
    <source>
        <dbReference type="RuleBase" id="RU361157"/>
    </source>
</evidence>
<evidence type="ECO:0000256" key="6">
    <source>
        <dbReference type="ARBA" id="ARBA00022692"/>
    </source>
</evidence>
<name>A0A086XQD6_9RHOB</name>
<dbReference type="GO" id="GO:0015920">
    <property type="term" value="P:lipopolysaccharide transport"/>
    <property type="evidence" value="ECO:0007669"/>
    <property type="project" value="TreeGrafter"/>
</dbReference>
<dbReference type="Proteomes" id="UP000028824">
    <property type="component" value="Unassembled WGS sequence"/>
</dbReference>
<evidence type="ECO:0000259" key="12">
    <source>
        <dbReference type="PROSITE" id="PS51012"/>
    </source>
</evidence>
<evidence type="ECO:0000256" key="8">
    <source>
        <dbReference type="ARBA" id="ARBA00022989"/>
    </source>
</evidence>
<proteinExistence type="inferred from homology"/>
<gene>
    <name evidence="13" type="ORF">CG50_13315</name>
</gene>
<dbReference type="GO" id="GO:0043190">
    <property type="term" value="C:ATP-binding cassette (ABC) transporter complex"/>
    <property type="evidence" value="ECO:0007669"/>
    <property type="project" value="InterPro"/>
</dbReference>